<dbReference type="EMBL" id="JBICBT010001187">
    <property type="protein sequence ID" value="KAL3079484.1"/>
    <property type="molecule type" value="Genomic_DNA"/>
</dbReference>
<keyword evidence="2" id="KW-1185">Reference proteome</keyword>
<accession>A0ABD2IH59</accession>
<organism evidence="1 2">
    <name type="scientific">Heterodera trifolii</name>
    <dbReference type="NCBI Taxonomy" id="157864"/>
    <lineage>
        <taxon>Eukaryota</taxon>
        <taxon>Metazoa</taxon>
        <taxon>Ecdysozoa</taxon>
        <taxon>Nematoda</taxon>
        <taxon>Chromadorea</taxon>
        <taxon>Rhabditida</taxon>
        <taxon>Tylenchina</taxon>
        <taxon>Tylenchomorpha</taxon>
        <taxon>Tylenchoidea</taxon>
        <taxon>Heteroderidae</taxon>
        <taxon>Heteroderinae</taxon>
        <taxon>Heterodera</taxon>
    </lineage>
</organism>
<dbReference type="AlphaFoldDB" id="A0ABD2IH59"/>
<name>A0ABD2IH59_9BILA</name>
<reference evidence="1 2" key="1">
    <citation type="submission" date="2024-10" db="EMBL/GenBank/DDBJ databases">
        <authorList>
            <person name="Kim D."/>
        </authorList>
    </citation>
    <scope>NUCLEOTIDE SEQUENCE [LARGE SCALE GENOMIC DNA]</scope>
    <source>
        <strain evidence="1">BH-2024</strain>
    </source>
</reference>
<protein>
    <submittedName>
        <fullName evidence="1">Uncharacterized protein</fullName>
    </submittedName>
</protein>
<proteinExistence type="predicted"/>
<gene>
    <name evidence="1" type="ORF">niasHT_031813</name>
</gene>
<evidence type="ECO:0000313" key="1">
    <source>
        <dbReference type="EMBL" id="KAL3079484.1"/>
    </source>
</evidence>
<dbReference type="Proteomes" id="UP001620626">
    <property type="component" value="Unassembled WGS sequence"/>
</dbReference>
<comment type="caution">
    <text evidence="1">The sequence shown here is derived from an EMBL/GenBank/DDBJ whole genome shotgun (WGS) entry which is preliminary data.</text>
</comment>
<sequence length="166" mass="18265">MPLDGQAVFNWLLTPRPDNVPKVFSCCLFDDANLAPKIDGFKSAFASASSSVNFIVSFSFEASFAYAFVPFNLTNDETGEQLAFKRANNSNRCFLLIRRPIAEMKANGQNGRRKRVAGEFMTNGIKLTFKLVVSVQSGTGFSTQLPAQVISRSELNGLLRNGDKLI</sequence>
<evidence type="ECO:0000313" key="2">
    <source>
        <dbReference type="Proteomes" id="UP001620626"/>
    </source>
</evidence>